<dbReference type="EMBL" id="JABWUV010000009">
    <property type="protein sequence ID" value="KAF6330199.1"/>
    <property type="molecule type" value="Genomic_DNA"/>
</dbReference>
<dbReference type="Proteomes" id="UP000527355">
    <property type="component" value="Unassembled WGS sequence"/>
</dbReference>
<comment type="caution">
    <text evidence="2">The sequence shown here is derived from an EMBL/GenBank/DDBJ whole genome shotgun (WGS) entry which is preliminary data.</text>
</comment>
<name>A0A7J7VYM4_MYOMY</name>
<keyword evidence="1" id="KW-0732">Signal</keyword>
<reference evidence="2 3" key="1">
    <citation type="journal article" date="2020" name="Nature">
        <title>Six reference-quality genomes reveal evolution of bat adaptations.</title>
        <authorList>
            <person name="Jebb D."/>
            <person name="Huang Z."/>
            <person name="Pippel M."/>
            <person name="Hughes G.M."/>
            <person name="Lavrichenko K."/>
            <person name="Devanna P."/>
            <person name="Winkler S."/>
            <person name="Jermiin L.S."/>
            <person name="Skirmuntt E.C."/>
            <person name="Katzourakis A."/>
            <person name="Burkitt-Gray L."/>
            <person name="Ray D.A."/>
            <person name="Sullivan K.A.M."/>
            <person name="Roscito J.G."/>
            <person name="Kirilenko B.M."/>
            <person name="Davalos L.M."/>
            <person name="Corthals A.P."/>
            <person name="Power M.L."/>
            <person name="Jones G."/>
            <person name="Ransome R.D."/>
            <person name="Dechmann D.K.N."/>
            <person name="Locatelli A.G."/>
            <person name="Puechmaille S.J."/>
            <person name="Fedrigo O."/>
            <person name="Jarvis E.D."/>
            <person name="Hiller M."/>
            <person name="Vernes S.C."/>
            <person name="Myers E.W."/>
            <person name="Teeling E.C."/>
        </authorList>
    </citation>
    <scope>NUCLEOTIDE SEQUENCE [LARGE SCALE GENOMIC DNA]</scope>
    <source>
        <strain evidence="2">MMyoMyo1</strain>
        <tissue evidence="2">Flight muscle</tissue>
    </source>
</reference>
<protein>
    <submittedName>
        <fullName evidence="2">Uncharacterized protein</fullName>
    </submittedName>
</protein>
<evidence type="ECO:0000256" key="1">
    <source>
        <dbReference type="SAM" id="SignalP"/>
    </source>
</evidence>
<evidence type="ECO:0000313" key="3">
    <source>
        <dbReference type="Proteomes" id="UP000527355"/>
    </source>
</evidence>
<dbReference type="AlphaFoldDB" id="A0A7J7VYM4"/>
<feature type="signal peptide" evidence="1">
    <location>
        <begin position="1"/>
        <end position="21"/>
    </location>
</feature>
<accession>A0A7J7VYM4</accession>
<sequence>MPGGAVRACVWHAWRCGKCACACVWRAWGCGGCACAWRACGCGKCACAWRAWGCGGCACAWRAWGCGGCACAWRAWGRGGCAWCAWGCGGWGGCAWRAWGCGRCACACTWRAWGCGERSARCSVPFPRCKCPAAAASRVARSCGCAHFLPLGQVTASPRGYLSACLGKARGPPIRVAQRQVCHVCRWLPSFGQFPPVFAGHYPPFVCGVCFRSGAERKGTLSVSTGPMQVQKDVVRAVRRAVRFL</sequence>
<feature type="chain" id="PRO_5029640807" evidence="1">
    <location>
        <begin position="22"/>
        <end position="245"/>
    </location>
</feature>
<evidence type="ECO:0000313" key="2">
    <source>
        <dbReference type="EMBL" id="KAF6330199.1"/>
    </source>
</evidence>
<organism evidence="2 3">
    <name type="scientific">Myotis myotis</name>
    <name type="common">Greater mouse-eared bat</name>
    <name type="synonym">Vespertilio myotis</name>
    <dbReference type="NCBI Taxonomy" id="51298"/>
    <lineage>
        <taxon>Eukaryota</taxon>
        <taxon>Metazoa</taxon>
        <taxon>Chordata</taxon>
        <taxon>Craniata</taxon>
        <taxon>Vertebrata</taxon>
        <taxon>Euteleostomi</taxon>
        <taxon>Mammalia</taxon>
        <taxon>Eutheria</taxon>
        <taxon>Laurasiatheria</taxon>
        <taxon>Chiroptera</taxon>
        <taxon>Yangochiroptera</taxon>
        <taxon>Vespertilionidae</taxon>
        <taxon>Myotis</taxon>
    </lineage>
</organism>
<gene>
    <name evidence="2" type="ORF">mMyoMyo1_012209</name>
</gene>
<proteinExistence type="predicted"/>
<keyword evidence="3" id="KW-1185">Reference proteome</keyword>